<evidence type="ECO:0000313" key="1">
    <source>
        <dbReference type="EMBL" id="KAK5694907.1"/>
    </source>
</evidence>
<reference evidence="1" key="1">
    <citation type="submission" date="2023-08" db="EMBL/GenBank/DDBJ databases">
        <title>Black Yeasts Isolated from many extreme environments.</title>
        <authorList>
            <person name="Coleine C."/>
            <person name="Stajich J.E."/>
            <person name="Selbmann L."/>
        </authorList>
    </citation>
    <scope>NUCLEOTIDE SEQUENCE</scope>
    <source>
        <strain evidence="1">CCFEE 5810</strain>
    </source>
</reference>
<sequence length="299" mass="32794">MAQAISIGLHRLSDEAASGSHDTNQDETHDMFWTLLLLDRTVSDALGRPYAIQDRDITTARLPGQESYVASNGKPPSLLAAALEHCYLISESQQDPWKPDIYFLTIADSWSRGTSVSTVKPGDEQGAEHLSRLEARYLICACRKRLLTTNIPHSPDKGLGGRTISACWAWLHLLEAQCMIGTALLTTLDVYEITRAAVVSALIAQQLARSMSNELLADVANIRVLAMSLLSFATAKFGHATEFRNAVSLAFQYVPPTLQSTKHKISEPLSNTIETEKVLPRSLRKLLSIARTAAMSGYT</sequence>
<comment type="caution">
    <text evidence="1">The sequence shown here is derived from an EMBL/GenBank/DDBJ whole genome shotgun (WGS) entry which is preliminary data.</text>
</comment>
<name>A0AAN7WBL9_9PEZI</name>
<accession>A0AAN7WBL9</accession>
<evidence type="ECO:0000313" key="2">
    <source>
        <dbReference type="Proteomes" id="UP001310594"/>
    </source>
</evidence>
<organism evidence="1 2">
    <name type="scientific">Elasticomyces elasticus</name>
    <dbReference type="NCBI Taxonomy" id="574655"/>
    <lineage>
        <taxon>Eukaryota</taxon>
        <taxon>Fungi</taxon>
        <taxon>Dikarya</taxon>
        <taxon>Ascomycota</taxon>
        <taxon>Pezizomycotina</taxon>
        <taxon>Dothideomycetes</taxon>
        <taxon>Dothideomycetidae</taxon>
        <taxon>Mycosphaerellales</taxon>
        <taxon>Teratosphaeriaceae</taxon>
        <taxon>Elasticomyces</taxon>
    </lineage>
</organism>
<protein>
    <recommendedName>
        <fullName evidence="3">Transcription factor domain-containing protein</fullName>
    </recommendedName>
</protein>
<dbReference type="EMBL" id="JAVRQU010000015">
    <property type="protein sequence ID" value="KAK5694907.1"/>
    <property type="molecule type" value="Genomic_DNA"/>
</dbReference>
<dbReference type="CDD" id="cd12148">
    <property type="entry name" value="fungal_TF_MHR"/>
    <property type="match status" value="1"/>
</dbReference>
<dbReference type="Proteomes" id="UP001310594">
    <property type="component" value="Unassembled WGS sequence"/>
</dbReference>
<proteinExistence type="predicted"/>
<gene>
    <name evidence="1" type="ORF">LTR97_009498</name>
</gene>
<evidence type="ECO:0008006" key="3">
    <source>
        <dbReference type="Google" id="ProtNLM"/>
    </source>
</evidence>
<dbReference type="AlphaFoldDB" id="A0AAN7WBL9"/>